<comment type="subcellular location">
    <subcellularLocation>
        <location evidence="1 10">Cytoplasm</location>
    </subcellularLocation>
</comment>
<evidence type="ECO:0000256" key="2">
    <source>
        <dbReference type="ARBA" id="ARBA00009054"/>
    </source>
</evidence>
<evidence type="ECO:0000313" key="14">
    <source>
        <dbReference type="EMBL" id="BEP29687.1"/>
    </source>
</evidence>
<dbReference type="Proteomes" id="UP001321786">
    <property type="component" value="Chromosome"/>
</dbReference>
<feature type="compositionally biased region" description="Basic and acidic residues" evidence="13">
    <location>
        <begin position="29"/>
        <end position="38"/>
    </location>
</feature>
<evidence type="ECO:0000256" key="8">
    <source>
        <dbReference type="ARBA" id="ARBA00072274"/>
    </source>
</evidence>
<evidence type="ECO:0000256" key="6">
    <source>
        <dbReference type="ARBA" id="ARBA00023186"/>
    </source>
</evidence>
<dbReference type="AlphaFoldDB" id="A0AAU9EFZ9"/>
<name>A0AAU9EFZ9_9FIRM</name>
<evidence type="ECO:0000256" key="1">
    <source>
        <dbReference type="ARBA" id="ARBA00004496"/>
    </source>
</evidence>
<dbReference type="Pfam" id="PF01025">
    <property type="entry name" value="GrpE"/>
    <property type="match status" value="1"/>
</dbReference>
<keyword evidence="15" id="KW-1185">Reference proteome</keyword>
<reference evidence="14 15" key="1">
    <citation type="submission" date="2023-08" db="EMBL/GenBank/DDBJ databases">
        <title>Helicovermis profunda gen. nov., sp. nov., a novel mesophilic, fermentative bacterium within the Bacillota from a deep-sea hydrothermal vent chimney.</title>
        <authorList>
            <person name="Miyazaki U."/>
            <person name="Mizutani D."/>
            <person name="Hashimoto Y."/>
            <person name="Tame A."/>
            <person name="Sawayama S."/>
            <person name="Miyazaki J."/>
            <person name="Takai K."/>
            <person name="Nakagawa S."/>
        </authorList>
    </citation>
    <scope>NUCLEOTIDE SEQUENCE [LARGE SCALE GENOMIC DNA]</scope>
    <source>
        <strain evidence="14 15">S502</strain>
    </source>
</reference>
<dbReference type="GO" id="GO:0005737">
    <property type="term" value="C:cytoplasm"/>
    <property type="evidence" value="ECO:0007669"/>
    <property type="project" value="UniProtKB-SubCell"/>
</dbReference>
<comment type="similarity">
    <text evidence="2 10 12">Belongs to the GrpE family.</text>
</comment>
<dbReference type="RefSeq" id="WP_338535307.1">
    <property type="nucleotide sequence ID" value="NZ_AP028654.1"/>
</dbReference>
<dbReference type="PROSITE" id="PS01071">
    <property type="entry name" value="GRPE"/>
    <property type="match status" value="1"/>
</dbReference>
<dbReference type="EMBL" id="AP028654">
    <property type="protein sequence ID" value="BEP29687.1"/>
    <property type="molecule type" value="Genomic_DNA"/>
</dbReference>
<dbReference type="Gene3D" id="3.90.20.20">
    <property type="match status" value="1"/>
</dbReference>
<keyword evidence="4 10" id="KW-0963">Cytoplasm</keyword>
<evidence type="ECO:0000256" key="11">
    <source>
        <dbReference type="RuleBase" id="RU000639"/>
    </source>
</evidence>
<evidence type="ECO:0000256" key="7">
    <source>
        <dbReference type="ARBA" id="ARBA00053401"/>
    </source>
</evidence>
<dbReference type="KEGG" id="hprf:HLPR_20180"/>
<evidence type="ECO:0000256" key="3">
    <source>
        <dbReference type="ARBA" id="ARBA00011738"/>
    </source>
</evidence>
<gene>
    <name evidence="10 14" type="primary">grpE</name>
    <name evidence="14" type="ORF">HLPR_20180</name>
</gene>
<sequence>MTSKKNEKIKEEILEEELKNSLENEAKEIDEAEKLSEEKIDEEIEKNTKENDQELSEVDKLKKELAETKDSFLRLNAEYQNFRRRATTEKADIYKYANEKLFVDLLPVVDNFERGFSSIDLEENPALLEGIELIKKSLMDFLDKNGVKEVKALNTPFDHDKHHAVMTEEKEGVEADIVIEEFQKGYEMNGKVIRHSMVKVSC</sequence>
<dbReference type="Gene3D" id="2.30.22.10">
    <property type="entry name" value="Head domain of nucleotide exchange factor GrpE"/>
    <property type="match status" value="1"/>
</dbReference>
<dbReference type="GO" id="GO:0006457">
    <property type="term" value="P:protein folding"/>
    <property type="evidence" value="ECO:0007669"/>
    <property type="project" value="InterPro"/>
</dbReference>
<proteinExistence type="inferred from homology"/>
<dbReference type="GO" id="GO:0051082">
    <property type="term" value="F:unfolded protein binding"/>
    <property type="evidence" value="ECO:0007669"/>
    <property type="project" value="TreeGrafter"/>
</dbReference>
<dbReference type="SUPFAM" id="SSF58014">
    <property type="entry name" value="Coiled-coil domain of nucleotide exchange factor GrpE"/>
    <property type="match status" value="1"/>
</dbReference>
<dbReference type="GO" id="GO:0000774">
    <property type="term" value="F:adenyl-nucleotide exchange factor activity"/>
    <property type="evidence" value="ECO:0007669"/>
    <property type="project" value="InterPro"/>
</dbReference>
<protein>
    <recommendedName>
        <fullName evidence="8 10">Protein GrpE</fullName>
    </recommendedName>
    <alternativeName>
        <fullName evidence="9 10">HSP-70 cofactor</fullName>
    </alternativeName>
</protein>
<evidence type="ECO:0000256" key="4">
    <source>
        <dbReference type="ARBA" id="ARBA00022490"/>
    </source>
</evidence>
<dbReference type="InterPro" id="IPR000740">
    <property type="entry name" value="GrpE"/>
</dbReference>
<feature type="compositionally biased region" description="Basic and acidic residues" evidence="13">
    <location>
        <begin position="45"/>
        <end position="57"/>
    </location>
</feature>
<evidence type="ECO:0000256" key="10">
    <source>
        <dbReference type="HAMAP-Rule" id="MF_01151"/>
    </source>
</evidence>
<keyword evidence="6 10" id="KW-0143">Chaperone</keyword>
<dbReference type="PANTHER" id="PTHR21237:SF23">
    <property type="entry name" value="GRPE PROTEIN HOMOLOG, MITOCHONDRIAL"/>
    <property type="match status" value="1"/>
</dbReference>
<evidence type="ECO:0000256" key="9">
    <source>
        <dbReference type="ARBA" id="ARBA00076414"/>
    </source>
</evidence>
<evidence type="ECO:0000313" key="15">
    <source>
        <dbReference type="Proteomes" id="UP001321786"/>
    </source>
</evidence>
<dbReference type="PRINTS" id="PR00773">
    <property type="entry name" value="GRPEPROTEIN"/>
</dbReference>
<feature type="region of interest" description="Disordered" evidence="13">
    <location>
        <begin position="29"/>
        <end position="57"/>
    </location>
</feature>
<dbReference type="InterPro" id="IPR013805">
    <property type="entry name" value="GrpE_CC"/>
</dbReference>
<dbReference type="HAMAP" id="MF_01151">
    <property type="entry name" value="GrpE"/>
    <property type="match status" value="1"/>
</dbReference>
<comment type="function">
    <text evidence="7 10 11">Participates actively in the response to hyperosmotic and heat shock by preventing the aggregation of stress-denatured proteins, in association with DnaK and GrpE. It is the nucleotide exchange factor for DnaK and may function as a thermosensor. Unfolded proteins bind initially to DnaJ; upon interaction with the DnaJ-bound protein, DnaK hydrolyzes its bound ATP, resulting in the formation of a stable complex. GrpE releases ADP from DnaK; ATP binding to DnaK triggers the release of the substrate protein, thus completing the reaction cycle. Several rounds of ATP-dependent interactions between DnaJ, DnaK and GrpE are required for fully efficient folding.</text>
</comment>
<dbReference type="NCBIfam" id="NF010738">
    <property type="entry name" value="PRK14140.1"/>
    <property type="match status" value="1"/>
</dbReference>
<dbReference type="FunFam" id="2.30.22.10:FF:000001">
    <property type="entry name" value="Protein GrpE"/>
    <property type="match status" value="1"/>
</dbReference>
<dbReference type="InterPro" id="IPR009012">
    <property type="entry name" value="GrpE_head"/>
</dbReference>
<dbReference type="SUPFAM" id="SSF51064">
    <property type="entry name" value="Head domain of nucleotide exchange factor GrpE"/>
    <property type="match status" value="1"/>
</dbReference>
<dbReference type="PANTHER" id="PTHR21237">
    <property type="entry name" value="GRPE PROTEIN"/>
    <property type="match status" value="1"/>
</dbReference>
<accession>A0AAU9EFZ9</accession>
<evidence type="ECO:0000256" key="13">
    <source>
        <dbReference type="SAM" id="MobiDB-lite"/>
    </source>
</evidence>
<dbReference type="CDD" id="cd00446">
    <property type="entry name" value="GrpE"/>
    <property type="match status" value="1"/>
</dbReference>
<comment type="subunit">
    <text evidence="3 10">Homodimer.</text>
</comment>
<evidence type="ECO:0000256" key="12">
    <source>
        <dbReference type="RuleBase" id="RU004478"/>
    </source>
</evidence>
<dbReference type="GO" id="GO:0042803">
    <property type="term" value="F:protein homodimerization activity"/>
    <property type="evidence" value="ECO:0007669"/>
    <property type="project" value="InterPro"/>
</dbReference>
<organism evidence="14 15">
    <name type="scientific">Helicovermis profundi</name>
    <dbReference type="NCBI Taxonomy" id="3065157"/>
    <lineage>
        <taxon>Bacteria</taxon>
        <taxon>Bacillati</taxon>
        <taxon>Bacillota</taxon>
        <taxon>Clostridia</taxon>
        <taxon>Helicovermis</taxon>
    </lineage>
</organism>
<dbReference type="GO" id="GO:0051087">
    <property type="term" value="F:protein-folding chaperone binding"/>
    <property type="evidence" value="ECO:0007669"/>
    <property type="project" value="InterPro"/>
</dbReference>
<keyword evidence="5 10" id="KW-0346">Stress response</keyword>
<evidence type="ECO:0000256" key="5">
    <source>
        <dbReference type="ARBA" id="ARBA00023016"/>
    </source>
</evidence>